<feature type="region of interest" description="Disordered" evidence="6">
    <location>
        <begin position="109"/>
        <end position="151"/>
    </location>
</feature>
<dbReference type="RefSeq" id="WP_220661856.1">
    <property type="nucleotide sequence ID" value="NZ_CP069370.1"/>
</dbReference>
<sequence>MRYIISLAIASTLALPVAAEVPVVVTDIQPVHSLVSMVMGDLGTPELLLPKGGDEHSYQLKPSQAAALGQAGLVVWIGPELTPWLDRALDALSAGPAQLVLLDAPGTVTRQFPEGADHDHEEGAEEGHDHDHDEAAAGEEEHHHHDGTDPHAWLDPQNAVLWLDLIAGELSRLDPANAETYAANAAAAEAEIGALDVRLTTQLGAIADRPFIAFHDAYGYYVAHYGLTLEGTVALGDASAPGAARLAEIRDLAEHGAVCIFPEVQHDPKMVETIVADTGVKQGGALDPTGSSMEPGPDLYPAVLSTMADTLVACLKP</sequence>
<dbReference type="PANTHER" id="PTHR42953">
    <property type="entry name" value="HIGH-AFFINITY ZINC UPTAKE SYSTEM PROTEIN ZNUA-RELATED"/>
    <property type="match status" value="1"/>
</dbReference>
<evidence type="ECO:0000313" key="8">
    <source>
        <dbReference type="EMBL" id="QYZ69638.1"/>
    </source>
</evidence>
<protein>
    <recommendedName>
        <fullName evidence="2">High-affinity zinc uptake system protein ZnuA</fullName>
    </recommendedName>
</protein>
<dbReference type="GO" id="GO:0006829">
    <property type="term" value="P:zinc ion transport"/>
    <property type="evidence" value="ECO:0007669"/>
    <property type="project" value="UniProtKB-KW"/>
</dbReference>
<keyword evidence="9" id="KW-1185">Reference proteome</keyword>
<dbReference type="Pfam" id="PF01297">
    <property type="entry name" value="ZnuA"/>
    <property type="match status" value="1"/>
</dbReference>
<comment type="similarity">
    <text evidence="1">Belongs to the bacterial solute-binding protein 9 family.</text>
</comment>
<feature type="chain" id="PRO_5034067073" description="High-affinity zinc uptake system protein ZnuA" evidence="7">
    <location>
        <begin position="20"/>
        <end position="317"/>
    </location>
</feature>
<feature type="compositionally biased region" description="Basic and acidic residues" evidence="6">
    <location>
        <begin position="115"/>
        <end position="149"/>
    </location>
</feature>
<keyword evidence="4 7" id="KW-0732">Signal</keyword>
<evidence type="ECO:0000256" key="5">
    <source>
        <dbReference type="ARBA" id="ARBA00022906"/>
    </source>
</evidence>
<evidence type="ECO:0000256" key="1">
    <source>
        <dbReference type="ARBA" id="ARBA00011028"/>
    </source>
</evidence>
<dbReference type="SUPFAM" id="SSF53807">
    <property type="entry name" value="Helical backbone' metal receptor"/>
    <property type="match status" value="1"/>
</dbReference>
<dbReference type="GO" id="GO:0046872">
    <property type="term" value="F:metal ion binding"/>
    <property type="evidence" value="ECO:0007669"/>
    <property type="project" value="InterPro"/>
</dbReference>
<proteinExistence type="inferred from homology"/>
<dbReference type="EMBL" id="CP069370">
    <property type="protein sequence ID" value="QYZ69638.1"/>
    <property type="molecule type" value="Genomic_DNA"/>
</dbReference>
<evidence type="ECO:0000313" key="9">
    <source>
        <dbReference type="Proteomes" id="UP000826300"/>
    </source>
</evidence>
<evidence type="ECO:0000256" key="2">
    <source>
        <dbReference type="ARBA" id="ARBA00015915"/>
    </source>
</evidence>
<accession>A0A8G0ZVW4</accession>
<dbReference type="Gene3D" id="3.40.50.1980">
    <property type="entry name" value="Nitrogenase molybdenum iron protein domain"/>
    <property type="match status" value="2"/>
</dbReference>
<dbReference type="InterPro" id="IPR050492">
    <property type="entry name" value="Bact_metal-bind_prot9"/>
</dbReference>
<keyword evidence="3" id="KW-0813">Transport</keyword>
<dbReference type="KEGG" id="nsm:JO391_18370"/>
<name>A0A8G0ZVW4_9RHOB</name>
<dbReference type="InterPro" id="IPR006127">
    <property type="entry name" value="ZnuA-like"/>
</dbReference>
<keyword evidence="5" id="KW-0406">Ion transport</keyword>
<dbReference type="PANTHER" id="PTHR42953:SF3">
    <property type="entry name" value="HIGH-AFFINITY ZINC UPTAKE SYSTEM PROTEIN ZNUA"/>
    <property type="match status" value="1"/>
</dbReference>
<organism evidence="8 9">
    <name type="scientific">Neotabrizicola shimadae</name>
    <dbReference type="NCBI Taxonomy" id="2807096"/>
    <lineage>
        <taxon>Bacteria</taxon>
        <taxon>Pseudomonadati</taxon>
        <taxon>Pseudomonadota</taxon>
        <taxon>Alphaproteobacteria</taxon>
        <taxon>Rhodobacterales</taxon>
        <taxon>Paracoccaceae</taxon>
        <taxon>Neotabrizicola</taxon>
    </lineage>
</organism>
<reference evidence="8" key="1">
    <citation type="submission" date="2021-02" db="EMBL/GenBank/DDBJ databases">
        <title>Rhodobacter shimadae sp. nov., an aerobic anoxygenic phototrophic bacterium isolated from a hot spring.</title>
        <authorList>
            <person name="Muramatsu S."/>
            <person name="Haruta S."/>
            <person name="Hirose S."/>
            <person name="Hanada S."/>
        </authorList>
    </citation>
    <scope>NUCLEOTIDE SEQUENCE</scope>
    <source>
        <strain evidence="8">N10</strain>
    </source>
</reference>
<dbReference type="AlphaFoldDB" id="A0A8G0ZVW4"/>
<evidence type="ECO:0000256" key="3">
    <source>
        <dbReference type="ARBA" id="ARBA00022448"/>
    </source>
</evidence>
<evidence type="ECO:0000256" key="4">
    <source>
        <dbReference type="ARBA" id="ARBA00022729"/>
    </source>
</evidence>
<evidence type="ECO:0000256" key="6">
    <source>
        <dbReference type="SAM" id="MobiDB-lite"/>
    </source>
</evidence>
<keyword evidence="5" id="KW-0862">Zinc</keyword>
<dbReference type="Proteomes" id="UP000826300">
    <property type="component" value="Chromosome"/>
</dbReference>
<evidence type="ECO:0000256" key="7">
    <source>
        <dbReference type="SAM" id="SignalP"/>
    </source>
</evidence>
<keyword evidence="5" id="KW-0864">Zinc transport</keyword>
<feature type="signal peptide" evidence="7">
    <location>
        <begin position="1"/>
        <end position="19"/>
    </location>
</feature>
<gene>
    <name evidence="8" type="ORF">JO391_18370</name>
</gene>